<keyword evidence="9 25" id="KW-0479">Metal-binding</keyword>
<evidence type="ECO:0000256" key="21">
    <source>
        <dbReference type="ARBA" id="ARBA00077154"/>
    </source>
</evidence>
<evidence type="ECO:0000256" key="22">
    <source>
        <dbReference type="HAMAP-Rule" id="MF_00047"/>
    </source>
</evidence>
<dbReference type="OrthoDB" id="9813261at2"/>
<keyword evidence="10 24" id="KW-0547">Nucleotide-binding</keyword>
<evidence type="ECO:0000256" key="9">
    <source>
        <dbReference type="ARBA" id="ARBA00022723"/>
    </source>
</evidence>
<feature type="binding site" evidence="25">
    <location>
        <position position="349"/>
    </location>
    <ligand>
        <name>Mg(2+)</name>
        <dbReference type="ChEBI" id="CHEBI:18420"/>
        <label>2</label>
    </ligand>
</feature>
<dbReference type="GO" id="GO:0046872">
    <property type="term" value="F:metal ion binding"/>
    <property type="evidence" value="ECO:0007669"/>
    <property type="project" value="UniProtKB-KW"/>
</dbReference>
<evidence type="ECO:0000259" key="28">
    <source>
        <dbReference type="PROSITE" id="PS50975"/>
    </source>
</evidence>
<keyword evidence="16 22" id="KW-0961">Cell wall biogenesis/degradation</keyword>
<dbReference type="Proteomes" id="UP000018291">
    <property type="component" value="Unassembled WGS sequence"/>
</dbReference>
<feature type="active site" evidence="23">
    <location>
        <position position="223"/>
    </location>
</feature>
<feature type="binding site" evidence="24">
    <location>
        <begin position="223"/>
        <end position="224"/>
    </location>
    <ligand>
        <name>ATP</name>
        <dbReference type="ChEBI" id="CHEBI:30616"/>
    </ligand>
</feature>
<dbReference type="UniPathway" id="UPA00219"/>
<comment type="function">
    <text evidence="2 22">Cell wall formation.</text>
</comment>
<evidence type="ECO:0000256" key="24">
    <source>
        <dbReference type="PIRSR" id="PIRSR039102-2"/>
    </source>
</evidence>
<keyword evidence="15 25" id="KW-0464">Manganese</keyword>
<evidence type="ECO:0000256" key="12">
    <source>
        <dbReference type="ARBA" id="ARBA00022842"/>
    </source>
</evidence>
<comment type="subcellular location">
    <subcellularLocation>
        <location evidence="3 22">Cytoplasm</location>
    </subcellularLocation>
</comment>
<dbReference type="InterPro" id="IPR013815">
    <property type="entry name" value="ATP_grasp_subdomain_1"/>
</dbReference>
<evidence type="ECO:0000256" key="11">
    <source>
        <dbReference type="ARBA" id="ARBA00022840"/>
    </source>
</evidence>
<feature type="binding site" evidence="24">
    <location>
        <begin position="253"/>
        <end position="260"/>
    </location>
    <ligand>
        <name>ATP</name>
        <dbReference type="ChEBI" id="CHEBI:30616"/>
    </ligand>
</feature>
<feature type="binding site" evidence="24">
    <location>
        <begin position="346"/>
        <end position="347"/>
    </location>
    <ligand>
        <name>ATP</name>
        <dbReference type="ChEBI" id="CHEBI:30616"/>
    </ligand>
</feature>
<evidence type="ECO:0000313" key="29">
    <source>
        <dbReference type="EMBL" id="CCM65881.1"/>
    </source>
</evidence>
<dbReference type="FunFam" id="3.30.470.20:FF:000008">
    <property type="entry name" value="D-alanine--D-alanine ligase"/>
    <property type="match status" value="1"/>
</dbReference>
<evidence type="ECO:0000256" key="26">
    <source>
        <dbReference type="PROSITE-ProRule" id="PRU00409"/>
    </source>
</evidence>
<dbReference type="SUPFAM" id="SSF52440">
    <property type="entry name" value="PreATP-grasp domain"/>
    <property type="match status" value="1"/>
</dbReference>
<feature type="region of interest" description="Disordered" evidence="27">
    <location>
        <begin position="1"/>
        <end position="32"/>
    </location>
</feature>
<evidence type="ECO:0000256" key="4">
    <source>
        <dbReference type="ARBA" id="ARBA00004752"/>
    </source>
</evidence>
<keyword evidence="12 25" id="KW-0460">Magnesium</keyword>
<dbReference type="GO" id="GO:0005829">
    <property type="term" value="C:cytosol"/>
    <property type="evidence" value="ECO:0007669"/>
    <property type="project" value="TreeGrafter"/>
</dbReference>
<evidence type="ECO:0000256" key="2">
    <source>
        <dbReference type="ARBA" id="ARBA00003921"/>
    </source>
</evidence>
<feature type="binding site" evidence="25">
    <location>
        <position position="347"/>
    </location>
    <ligand>
        <name>Mg(2+)</name>
        <dbReference type="ChEBI" id="CHEBI:18420"/>
        <label>2</label>
    </ligand>
</feature>
<dbReference type="PANTHER" id="PTHR23132:SF25">
    <property type="entry name" value="D-ALANINE--D-ALANINE LIGASE A"/>
    <property type="match status" value="1"/>
</dbReference>
<evidence type="ECO:0000256" key="5">
    <source>
        <dbReference type="ARBA" id="ARBA00010871"/>
    </source>
</evidence>
<feature type="domain" description="ATP-grasp" evidence="28">
    <location>
        <begin position="177"/>
        <end position="380"/>
    </location>
</feature>
<dbReference type="eggNOG" id="COG1181">
    <property type="taxonomic scope" value="Bacteria"/>
</dbReference>
<feature type="active site" evidence="23">
    <location>
        <position position="50"/>
    </location>
</feature>
<evidence type="ECO:0000256" key="18">
    <source>
        <dbReference type="ARBA" id="ARBA00060592"/>
    </source>
</evidence>
<evidence type="ECO:0000256" key="14">
    <source>
        <dbReference type="ARBA" id="ARBA00022984"/>
    </source>
</evidence>
<protein>
    <recommendedName>
        <fullName evidence="19 22">D-alanine--D-alanine ligase</fullName>
        <ecNumber evidence="6 22">6.3.2.4</ecNumber>
    </recommendedName>
    <alternativeName>
        <fullName evidence="21 22">D-Ala-D-Ala ligase</fullName>
    </alternativeName>
    <alternativeName>
        <fullName evidence="20 22">D-alanylalanine synthetase</fullName>
    </alternativeName>
</protein>
<dbReference type="GO" id="GO:0008716">
    <property type="term" value="F:D-alanine-D-alanine ligase activity"/>
    <property type="evidence" value="ECO:0007669"/>
    <property type="project" value="UniProtKB-UniRule"/>
</dbReference>
<evidence type="ECO:0000256" key="3">
    <source>
        <dbReference type="ARBA" id="ARBA00004496"/>
    </source>
</evidence>
<dbReference type="EMBL" id="CANL01000078">
    <property type="protein sequence ID" value="CCM65881.1"/>
    <property type="molecule type" value="Genomic_DNA"/>
</dbReference>
<evidence type="ECO:0000313" key="30">
    <source>
        <dbReference type="Proteomes" id="UP000018291"/>
    </source>
</evidence>
<comment type="pathway">
    <text evidence="18">Glycan biosynthesis.</text>
</comment>
<dbReference type="InterPro" id="IPR011095">
    <property type="entry name" value="Dala_Dala_lig_C"/>
</dbReference>
<evidence type="ECO:0000256" key="17">
    <source>
        <dbReference type="ARBA" id="ARBA00047614"/>
    </source>
</evidence>
<feature type="active site" evidence="23">
    <location>
        <position position="358"/>
    </location>
</feature>
<dbReference type="InterPro" id="IPR011127">
    <property type="entry name" value="Dala_Dala_lig_N"/>
</dbReference>
<reference evidence="29 30" key="1">
    <citation type="journal article" date="2013" name="ISME J.">
        <title>Metabolic model for the filamentous 'Candidatus Microthrix parvicella' based on genomic and metagenomic analyses.</title>
        <authorList>
            <person name="Jon McIlroy S."/>
            <person name="Kristiansen R."/>
            <person name="Albertsen M."/>
            <person name="Michael Karst S."/>
            <person name="Rossetti S."/>
            <person name="Lund Nielsen J."/>
            <person name="Tandoi V."/>
            <person name="James Seviour R."/>
            <person name="Nielsen P.H."/>
        </authorList>
    </citation>
    <scope>NUCLEOTIDE SEQUENCE [LARGE SCALE GENOMIC DNA]</scope>
    <source>
        <strain evidence="29 30">RN1</strain>
    </source>
</reference>
<dbReference type="InterPro" id="IPR016185">
    <property type="entry name" value="PreATP-grasp_dom_sf"/>
</dbReference>
<dbReference type="Pfam" id="PF07478">
    <property type="entry name" value="Dala_Dala_lig_C"/>
    <property type="match status" value="1"/>
</dbReference>
<dbReference type="RefSeq" id="WP_012231037.1">
    <property type="nucleotide sequence ID" value="NZ_HG422565.1"/>
</dbReference>
<keyword evidence="7 22" id="KW-0963">Cytoplasm</keyword>
<dbReference type="GO" id="GO:0008360">
    <property type="term" value="P:regulation of cell shape"/>
    <property type="evidence" value="ECO:0007669"/>
    <property type="project" value="UniProtKB-KW"/>
</dbReference>
<dbReference type="PROSITE" id="PS00843">
    <property type="entry name" value="DALA_DALA_LIGASE_1"/>
    <property type="match status" value="1"/>
</dbReference>
<dbReference type="PANTHER" id="PTHR23132">
    <property type="entry name" value="D-ALANINE--D-ALANINE LIGASE"/>
    <property type="match status" value="1"/>
</dbReference>
<accession>R4Z743</accession>
<dbReference type="Gene3D" id="3.30.470.20">
    <property type="entry name" value="ATP-grasp fold, B domain"/>
    <property type="match status" value="1"/>
</dbReference>
<dbReference type="STRING" id="1229780.BN381_80411"/>
<gene>
    <name evidence="22 29" type="primary">ddl</name>
    <name evidence="29" type="ORF">BN381_80411</name>
</gene>
<feature type="binding site" evidence="25">
    <location>
        <position position="347"/>
    </location>
    <ligand>
        <name>Mg(2+)</name>
        <dbReference type="ChEBI" id="CHEBI:18420"/>
        <label>1</label>
    </ligand>
</feature>
<evidence type="ECO:0000256" key="20">
    <source>
        <dbReference type="ARBA" id="ARBA00076288"/>
    </source>
</evidence>
<dbReference type="AlphaFoldDB" id="R4Z743"/>
<comment type="cofactor">
    <cofactor evidence="1">
        <name>Mn(2+)</name>
        <dbReference type="ChEBI" id="CHEBI:29035"/>
    </cofactor>
</comment>
<dbReference type="Gene3D" id="3.30.1490.20">
    <property type="entry name" value="ATP-grasp fold, A domain"/>
    <property type="match status" value="1"/>
</dbReference>
<evidence type="ECO:0000256" key="1">
    <source>
        <dbReference type="ARBA" id="ARBA00001936"/>
    </source>
</evidence>
<dbReference type="GO" id="GO:0005524">
    <property type="term" value="F:ATP binding"/>
    <property type="evidence" value="ECO:0007669"/>
    <property type="project" value="UniProtKB-UniRule"/>
</dbReference>
<evidence type="ECO:0000256" key="8">
    <source>
        <dbReference type="ARBA" id="ARBA00022598"/>
    </source>
</evidence>
<dbReference type="InterPro" id="IPR005905">
    <property type="entry name" value="D_ala_D_ala"/>
</dbReference>
<dbReference type="HAMAP" id="MF_00047">
    <property type="entry name" value="Dala_Dala_lig"/>
    <property type="match status" value="1"/>
</dbReference>
<feature type="binding site" evidence="25">
    <location>
        <position position="333"/>
    </location>
    <ligand>
        <name>Mg(2+)</name>
        <dbReference type="ChEBI" id="CHEBI:18420"/>
        <label>1</label>
    </ligand>
</feature>
<evidence type="ECO:0000256" key="27">
    <source>
        <dbReference type="SAM" id="MobiDB-lite"/>
    </source>
</evidence>
<dbReference type="GO" id="GO:0071555">
    <property type="term" value="P:cell wall organization"/>
    <property type="evidence" value="ECO:0007669"/>
    <property type="project" value="UniProtKB-KW"/>
</dbReference>
<dbReference type="SUPFAM" id="SSF56059">
    <property type="entry name" value="Glutathione synthetase ATP-binding domain-like"/>
    <property type="match status" value="1"/>
</dbReference>
<dbReference type="NCBIfam" id="NF002528">
    <property type="entry name" value="PRK01966.1-4"/>
    <property type="match status" value="1"/>
</dbReference>
<comment type="caution">
    <text evidence="29">The sequence shown here is derived from an EMBL/GenBank/DDBJ whole genome shotgun (WGS) entry which is preliminary data.</text>
</comment>
<evidence type="ECO:0000256" key="7">
    <source>
        <dbReference type="ARBA" id="ARBA00022490"/>
    </source>
</evidence>
<dbReference type="Gene3D" id="3.40.50.20">
    <property type="match status" value="1"/>
</dbReference>
<comment type="similarity">
    <text evidence="5 22">Belongs to the D-alanine--D-alanine ligase family.</text>
</comment>
<dbReference type="PROSITE" id="PS50975">
    <property type="entry name" value="ATP_GRASP"/>
    <property type="match status" value="1"/>
</dbReference>
<dbReference type="HOGENOM" id="CLU_039268_0_0_11"/>
<dbReference type="GO" id="GO:0009252">
    <property type="term" value="P:peptidoglycan biosynthetic process"/>
    <property type="evidence" value="ECO:0007669"/>
    <property type="project" value="UniProtKB-UniRule"/>
</dbReference>
<keyword evidence="8 22" id="KW-0436">Ligase</keyword>
<comment type="catalytic activity">
    <reaction evidence="17 22">
        <text>2 D-alanine + ATP = D-alanyl-D-alanine + ADP + phosphate + H(+)</text>
        <dbReference type="Rhea" id="RHEA:11224"/>
        <dbReference type="ChEBI" id="CHEBI:15378"/>
        <dbReference type="ChEBI" id="CHEBI:30616"/>
        <dbReference type="ChEBI" id="CHEBI:43474"/>
        <dbReference type="ChEBI" id="CHEBI:57416"/>
        <dbReference type="ChEBI" id="CHEBI:57822"/>
        <dbReference type="ChEBI" id="CHEBI:456216"/>
        <dbReference type="EC" id="6.3.2.4"/>
    </reaction>
</comment>
<keyword evidence="14 22" id="KW-0573">Peptidoglycan synthesis</keyword>
<proteinExistence type="inferred from homology"/>
<feature type="binding site" evidence="24">
    <location>
        <position position="173"/>
    </location>
    <ligand>
        <name>ATP</name>
        <dbReference type="ChEBI" id="CHEBI:30616"/>
    </ligand>
</feature>
<name>R4Z743_9ACTN</name>
<comment type="cofactor">
    <cofactor evidence="25">
        <name>Mg(2+)</name>
        <dbReference type="ChEBI" id="CHEBI:18420"/>
    </cofactor>
    <cofactor evidence="25">
        <name>Mn(2+)</name>
        <dbReference type="ChEBI" id="CHEBI:29035"/>
    </cofactor>
    <text evidence="25">Binds 2 magnesium or manganese ions per subunit.</text>
</comment>
<dbReference type="InterPro" id="IPR000291">
    <property type="entry name" value="D-Ala_lig_Van_CS"/>
</dbReference>
<dbReference type="PIRSF" id="PIRSF039102">
    <property type="entry name" value="Ddl/VanB"/>
    <property type="match status" value="1"/>
</dbReference>
<evidence type="ECO:0000256" key="13">
    <source>
        <dbReference type="ARBA" id="ARBA00022960"/>
    </source>
</evidence>
<evidence type="ECO:0000256" key="6">
    <source>
        <dbReference type="ARBA" id="ARBA00012216"/>
    </source>
</evidence>
<organism evidence="29 30">
    <name type="scientific">Candidatus Neomicrothrix parvicella RN1</name>
    <dbReference type="NCBI Taxonomy" id="1229780"/>
    <lineage>
        <taxon>Bacteria</taxon>
        <taxon>Bacillati</taxon>
        <taxon>Actinomycetota</taxon>
        <taxon>Acidimicrobiia</taxon>
        <taxon>Acidimicrobiales</taxon>
        <taxon>Microthrixaceae</taxon>
        <taxon>Candidatus Neomicrothrix</taxon>
    </lineage>
</organism>
<evidence type="ECO:0000256" key="23">
    <source>
        <dbReference type="PIRSR" id="PIRSR039102-1"/>
    </source>
</evidence>
<dbReference type="NCBIfam" id="TIGR01205">
    <property type="entry name" value="D_ala_D_alaTIGR"/>
    <property type="match status" value="1"/>
</dbReference>
<dbReference type="Pfam" id="PF01820">
    <property type="entry name" value="Dala_Dala_lig_N"/>
    <property type="match status" value="1"/>
</dbReference>
<feature type="binding site" evidence="24">
    <location>
        <begin position="215"/>
        <end position="217"/>
    </location>
    <ligand>
        <name>ATP</name>
        <dbReference type="ChEBI" id="CHEBI:30616"/>
    </ligand>
</feature>
<dbReference type="EC" id="6.3.2.4" evidence="6 22"/>
<evidence type="ECO:0000256" key="19">
    <source>
        <dbReference type="ARBA" id="ARBA00068427"/>
    </source>
</evidence>
<comment type="pathway">
    <text evidence="4 22">Cell wall biogenesis; peptidoglycan biosynthesis.</text>
</comment>
<evidence type="ECO:0000256" key="16">
    <source>
        <dbReference type="ARBA" id="ARBA00023316"/>
    </source>
</evidence>
<keyword evidence="30" id="KW-1185">Reference proteome</keyword>
<dbReference type="PROSITE" id="PS00844">
    <property type="entry name" value="DALA_DALA_LIGASE_2"/>
    <property type="match status" value="1"/>
</dbReference>
<keyword evidence="11 26" id="KW-0067">ATP-binding</keyword>
<evidence type="ECO:0000256" key="10">
    <source>
        <dbReference type="ARBA" id="ARBA00022741"/>
    </source>
</evidence>
<evidence type="ECO:0000256" key="15">
    <source>
        <dbReference type="ARBA" id="ARBA00023211"/>
    </source>
</evidence>
<keyword evidence="13 22" id="KW-0133">Cell shape</keyword>
<evidence type="ECO:0000256" key="25">
    <source>
        <dbReference type="PIRSR" id="PIRSR039102-3"/>
    </source>
</evidence>
<dbReference type="FunFam" id="3.30.1490.20:FF:000007">
    <property type="entry name" value="D-alanine--D-alanine ligase"/>
    <property type="match status" value="1"/>
</dbReference>
<dbReference type="InterPro" id="IPR011761">
    <property type="entry name" value="ATP-grasp"/>
</dbReference>
<sequence>MAEPVALESSASAGEPNPVGGANRQTPRTGRVDLPERVRLVVLFGGQSAEHDVSRVTARNVLAALDPDRYDVHLIGIARNGRWLQLQGLPALDGAEATALTVSGNHVDPIGHLRHTSTRRHDDDLNGDDLATVVLPLLHGPNGEDGTLQGLLEMSGLPYVGSGVLGSAVSMDKAVAKELCGHAGIPQAGWVALHEREVDVEALASAIERLGLPIFVKPANLGSSVGISKVATADELASAVATALDHDEYIVLEEAVTGREIELGVLGNEAPRVSLPGEIVTGAEFYDYEDKYVTGSAELVIPAELPPEAIEEAQRLALVAYRALRGADLGRVDFFYESPGRGLLLNEMNTMPGFTPASMYPRLWQASGLPYTELIDELVRLALERHAHRGSRRR</sequence>